<protein>
    <recommendedName>
        <fullName evidence="4">DUF4148 domain-containing protein</fullName>
    </recommendedName>
</protein>
<reference evidence="2 3" key="1">
    <citation type="submission" date="2016-11" db="EMBL/GenBank/DDBJ databases">
        <authorList>
            <person name="Jaros S."/>
            <person name="Januszkiewicz K."/>
            <person name="Wedrychowicz H."/>
        </authorList>
    </citation>
    <scope>NUCLEOTIDE SEQUENCE [LARGE SCALE GENOMIC DNA]</scope>
    <source>
        <strain evidence="2 3">LMG 20594</strain>
    </source>
</reference>
<accession>A0A1M6NYW9</accession>
<dbReference type="OrthoDB" id="9115139at2"/>
<evidence type="ECO:0000313" key="3">
    <source>
        <dbReference type="Proteomes" id="UP000184395"/>
    </source>
</evidence>
<proteinExistence type="predicted"/>
<dbReference type="Proteomes" id="UP000184395">
    <property type="component" value="Unassembled WGS sequence"/>
</dbReference>
<evidence type="ECO:0000313" key="2">
    <source>
        <dbReference type="EMBL" id="SHK00851.1"/>
    </source>
</evidence>
<dbReference type="RefSeq" id="WP_073428942.1">
    <property type="nucleotide sequence ID" value="NZ_CADFGY010000004.1"/>
</dbReference>
<feature type="signal peptide" evidence="1">
    <location>
        <begin position="1"/>
        <end position="24"/>
    </location>
</feature>
<evidence type="ECO:0000256" key="1">
    <source>
        <dbReference type="SAM" id="SignalP"/>
    </source>
</evidence>
<dbReference type="InterPro" id="IPR025421">
    <property type="entry name" value="DUF4148"/>
</dbReference>
<keyword evidence="1" id="KW-0732">Signal</keyword>
<evidence type="ECO:0008006" key="4">
    <source>
        <dbReference type="Google" id="ProtNLM"/>
    </source>
</evidence>
<feature type="chain" id="PRO_5009919902" description="DUF4148 domain-containing protein" evidence="1">
    <location>
        <begin position="25"/>
        <end position="81"/>
    </location>
</feature>
<sequence>MKVSMIVLAFAAFAAFATTASAYAANSVDVNAGANDVQQVHQWAPVQSAQKIKTRAEVRQELVRAEKDGQLAALNKLYQGS</sequence>
<dbReference type="AlphaFoldDB" id="A0A1M6NYW9"/>
<dbReference type="Pfam" id="PF13663">
    <property type="entry name" value="DUF4148"/>
    <property type="match status" value="1"/>
</dbReference>
<gene>
    <name evidence="2" type="ORF">SAMN05192548_1011131</name>
</gene>
<name>A0A1M6NYW9_9BURK</name>
<dbReference type="EMBL" id="FRAB01000011">
    <property type="protein sequence ID" value="SHK00851.1"/>
    <property type="molecule type" value="Genomic_DNA"/>
</dbReference>
<organism evidence="2 3">
    <name type="scientific">Paraburkholderia terricola</name>
    <dbReference type="NCBI Taxonomy" id="169427"/>
    <lineage>
        <taxon>Bacteria</taxon>
        <taxon>Pseudomonadati</taxon>
        <taxon>Pseudomonadota</taxon>
        <taxon>Betaproteobacteria</taxon>
        <taxon>Burkholderiales</taxon>
        <taxon>Burkholderiaceae</taxon>
        <taxon>Paraburkholderia</taxon>
    </lineage>
</organism>